<dbReference type="SUPFAM" id="SSF51905">
    <property type="entry name" value="FAD/NAD(P)-binding domain"/>
    <property type="match status" value="1"/>
</dbReference>
<comment type="caution">
    <text evidence="3">The sequence shown here is derived from an EMBL/GenBank/DDBJ whole genome shotgun (WGS) entry which is preliminary data.</text>
</comment>
<dbReference type="Pfam" id="PF07992">
    <property type="entry name" value="Pyr_redox_2"/>
    <property type="match status" value="1"/>
</dbReference>
<dbReference type="InterPro" id="IPR036188">
    <property type="entry name" value="FAD/NAD-bd_sf"/>
</dbReference>
<name>A0ABV7GUB6_9RHOB</name>
<feature type="domain" description="FAD/NAD(P)-binding" evidence="2">
    <location>
        <begin position="44"/>
        <end position="260"/>
    </location>
</feature>
<reference evidence="4" key="1">
    <citation type="journal article" date="2019" name="Int. J. Syst. Evol. Microbiol.">
        <title>The Global Catalogue of Microorganisms (GCM) 10K type strain sequencing project: providing services to taxonomists for standard genome sequencing and annotation.</title>
        <authorList>
            <consortium name="The Broad Institute Genomics Platform"/>
            <consortium name="The Broad Institute Genome Sequencing Center for Infectious Disease"/>
            <person name="Wu L."/>
            <person name="Ma J."/>
        </authorList>
    </citation>
    <scope>NUCLEOTIDE SEQUENCE [LARGE SCALE GENOMIC DNA]</scope>
    <source>
        <strain evidence="4">KCTC 52366</strain>
    </source>
</reference>
<dbReference type="PRINTS" id="PR00411">
    <property type="entry name" value="PNDRDTASEI"/>
</dbReference>
<dbReference type="Proteomes" id="UP001595632">
    <property type="component" value="Unassembled WGS sequence"/>
</dbReference>
<dbReference type="PRINTS" id="PR00368">
    <property type="entry name" value="FADPNR"/>
</dbReference>
<evidence type="ECO:0000313" key="3">
    <source>
        <dbReference type="EMBL" id="MFC3143096.1"/>
    </source>
</evidence>
<gene>
    <name evidence="3" type="ORF">ACFOGP_10270</name>
</gene>
<keyword evidence="1" id="KW-0560">Oxidoreductase</keyword>
<protein>
    <submittedName>
        <fullName evidence="3">NAD(P)-binding domain-containing protein</fullName>
    </submittedName>
</protein>
<dbReference type="Gene3D" id="3.50.50.60">
    <property type="entry name" value="FAD/NAD(P)-binding domain"/>
    <property type="match status" value="1"/>
</dbReference>
<sequence length="483" mass="53429">MTNDLFCGGLDGLEARLREDLDRLNFDGKDWVPQRTVAGQQVRDVVIIGAGMCGLVASVALRRHGIRNHVLYDMAPEGREGPWITIARMETLRSPKQLTGPAYGLPSLTFRAWFEATRGRKAWDALGRIDRADWMDYLTWYRRVMDVPVVNDARMTGLAEGPDGLIEVTLSVAGRTESVLTRKLVLATGRDGLGGNYVPPAVRDIDPKFWAHSADEIDFEALRGKPVVVVGAGASAMDNAATALEAGAERVDILIRRDRMPTINKGMGVGSPGMTHGFRGLPDDWKWKFQDYIGRCQTPPPRNSTLRVSQHENARFWFGARLDSFREDGDRLVISTPRGEFRTAYAIFATGFAVDFEQRPELALIAPHVRLWRDGKVDGARAQDGLAFSPVLGDHFELTEKEPGACPMLSSIYGFNFPATLSHGKLTGDIPAVSEGADRMVRGITESLFVEDVAEHYARLEAYDEPELLGDEWEDAEQARASA</sequence>
<dbReference type="InterPro" id="IPR050982">
    <property type="entry name" value="Auxin_biosynth/cation_transpt"/>
</dbReference>
<dbReference type="InterPro" id="IPR023753">
    <property type="entry name" value="FAD/NAD-binding_dom"/>
</dbReference>
<evidence type="ECO:0000259" key="2">
    <source>
        <dbReference type="Pfam" id="PF07992"/>
    </source>
</evidence>
<keyword evidence="4" id="KW-1185">Reference proteome</keyword>
<dbReference type="PANTHER" id="PTHR43539:SF91">
    <property type="entry name" value="FAD-DEPENDENT URATE HYDROXYLASE"/>
    <property type="match status" value="1"/>
</dbReference>
<accession>A0ABV7GUB6</accession>
<evidence type="ECO:0000256" key="1">
    <source>
        <dbReference type="ARBA" id="ARBA00023002"/>
    </source>
</evidence>
<evidence type="ECO:0000313" key="4">
    <source>
        <dbReference type="Proteomes" id="UP001595632"/>
    </source>
</evidence>
<dbReference type="EMBL" id="JBHRTB010000010">
    <property type="protein sequence ID" value="MFC3143096.1"/>
    <property type="molecule type" value="Genomic_DNA"/>
</dbReference>
<proteinExistence type="predicted"/>
<organism evidence="3 4">
    <name type="scientific">Psychromarinibacter halotolerans</name>
    <dbReference type="NCBI Taxonomy" id="1775175"/>
    <lineage>
        <taxon>Bacteria</taxon>
        <taxon>Pseudomonadati</taxon>
        <taxon>Pseudomonadota</taxon>
        <taxon>Alphaproteobacteria</taxon>
        <taxon>Rhodobacterales</taxon>
        <taxon>Paracoccaceae</taxon>
        <taxon>Psychromarinibacter</taxon>
    </lineage>
</organism>
<dbReference type="RefSeq" id="WP_275633074.1">
    <property type="nucleotide sequence ID" value="NZ_JARGYD010000004.1"/>
</dbReference>
<dbReference type="PANTHER" id="PTHR43539">
    <property type="entry name" value="FLAVIN-BINDING MONOOXYGENASE-LIKE PROTEIN (AFU_ORTHOLOGUE AFUA_4G09220)"/>
    <property type="match status" value="1"/>
</dbReference>